<evidence type="ECO:0000256" key="8">
    <source>
        <dbReference type="ARBA" id="ARBA00022840"/>
    </source>
</evidence>
<dbReference type="Gene3D" id="3.30.420.40">
    <property type="match status" value="1"/>
</dbReference>
<feature type="domain" description="Hexokinase C-terminal" evidence="14">
    <location>
        <begin position="316"/>
        <end position="368"/>
    </location>
</feature>
<dbReference type="InterPro" id="IPR043129">
    <property type="entry name" value="ATPase_NBD"/>
</dbReference>
<dbReference type="GO" id="GO:0001678">
    <property type="term" value="P:intracellular glucose homeostasis"/>
    <property type="evidence" value="ECO:0007669"/>
    <property type="project" value="InterPro"/>
</dbReference>
<accession>A0AAW0P6S4</accession>
<dbReference type="GO" id="GO:0004340">
    <property type="term" value="F:glucokinase activity"/>
    <property type="evidence" value="ECO:0007669"/>
    <property type="project" value="TreeGrafter"/>
</dbReference>
<evidence type="ECO:0000313" key="15">
    <source>
        <dbReference type="EMBL" id="KAK7913391.1"/>
    </source>
</evidence>
<evidence type="ECO:0000256" key="10">
    <source>
        <dbReference type="ARBA" id="ARBA00044613"/>
    </source>
</evidence>
<evidence type="ECO:0000256" key="12">
    <source>
        <dbReference type="ARBA" id="ARBA00048160"/>
    </source>
</evidence>
<dbReference type="GO" id="GO:0006096">
    <property type="term" value="P:glycolytic process"/>
    <property type="evidence" value="ECO:0007669"/>
    <property type="project" value="UniProtKB-KW"/>
</dbReference>
<keyword evidence="9" id="KW-0324">Glycolysis</keyword>
<dbReference type="FunFam" id="3.40.367.20:FF:000020">
    <property type="entry name" value="Hexokinase-1"/>
    <property type="match status" value="2"/>
</dbReference>
<evidence type="ECO:0000256" key="9">
    <source>
        <dbReference type="ARBA" id="ARBA00023152"/>
    </source>
</evidence>
<comment type="catalytic activity">
    <reaction evidence="11">
        <text>D-fructose + ATP = D-fructose 6-phosphate + ADP + H(+)</text>
        <dbReference type="Rhea" id="RHEA:16125"/>
        <dbReference type="ChEBI" id="CHEBI:15378"/>
        <dbReference type="ChEBI" id="CHEBI:30616"/>
        <dbReference type="ChEBI" id="CHEBI:37721"/>
        <dbReference type="ChEBI" id="CHEBI:61527"/>
        <dbReference type="ChEBI" id="CHEBI:456216"/>
        <dbReference type="EC" id="2.7.1.1"/>
    </reaction>
    <physiologicalReaction direction="left-to-right" evidence="11">
        <dbReference type="Rhea" id="RHEA:16126"/>
    </physiologicalReaction>
</comment>
<feature type="domain" description="Hexokinase C-terminal" evidence="14">
    <location>
        <begin position="573"/>
        <end position="826"/>
    </location>
</feature>
<dbReference type="InterPro" id="IPR022673">
    <property type="entry name" value="Hexokinase_C"/>
</dbReference>
<dbReference type="GO" id="GO:0008865">
    <property type="term" value="F:fructokinase activity"/>
    <property type="evidence" value="ECO:0007669"/>
    <property type="project" value="TreeGrafter"/>
</dbReference>
<dbReference type="FunFam" id="3.30.420.40:FF:000805">
    <property type="entry name" value="Hexokinase-2"/>
    <property type="match status" value="1"/>
</dbReference>
<comment type="caution">
    <text evidence="15">The sequence shown here is derived from an EMBL/GenBank/DDBJ whole genome shotgun (WGS) entry which is preliminary data.</text>
</comment>
<keyword evidence="16" id="KW-1185">Reference proteome</keyword>
<feature type="domain" description="Hexokinase N-terminal" evidence="13">
    <location>
        <begin position="382"/>
        <end position="565"/>
    </location>
</feature>
<gene>
    <name evidence="15" type="ORF">WMY93_013602</name>
</gene>
<dbReference type="Pfam" id="PF00349">
    <property type="entry name" value="Hexokinase_1"/>
    <property type="match status" value="1"/>
</dbReference>
<comment type="similarity">
    <text evidence="3">Belongs to the hexokinase family.</text>
</comment>
<evidence type="ECO:0000256" key="7">
    <source>
        <dbReference type="ARBA" id="ARBA00022777"/>
    </source>
</evidence>
<dbReference type="Pfam" id="PF03727">
    <property type="entry name" value="Hexokinase_2"/>
    <property type="match status" value="3"/>
</dbReference>
<protein>
    <recommendedName>
        <fullName evidence="4">hexokinase</fullName>
        <ecNumber evidence="4">2.7.1.1</ecNumber>
    </recommendedName>
</protein>
<evidence type="ECO:0000256" key="11">
    <source>
        <dbReference type="ARBA" id="ARBA00047905"/>
    </source>
</evidence>
<feature type="domain" description="Hexokinase C-terminal" evidence="14">
    <location>
        <begin position="172"/>
        <end position="295"/>
    </location>
</feature>
<dbReference type="InterPro" id="IPR001312">
    <property type="entry name" value="Hexokinase"/>
</dbReference>
<evidence type="ECO:0000256" key="1">
    <source>
        <dbReference type="ARBA" id="ARBA00004888"/>
    </source>
</evidence>
<comment type="catalytic activity">
    <reaction evidence="10">
        <text>a D-hexose + ATP = a D-hexose 6-phosphate + ADP + H(+)</text>
        <dbReference type="Rhea" id="RHEA:22740"/>
        <dbReference type="ChEBI" id="CHEBI:4194"/>
        <dbReference type="ChEBI" id="CHEBI:15378"/>
        <dbReference type="ChEBI" id="CHEBI:30616"/>
        <dbReference type="ChEBI" id="CHEBI:229467"/>
        <dbReference type="ChEBI" id="CHEBI:456216"/>
        <dbReference type="EC" id="2.7.1.1"/>
    </reaction>
    <physiologicalReaction direction="left-to-right" evidence="10">
        <dbReference type="Rhea" id="RHEA:22741"/>
    </physiologicalReaction>
</comment>
<dbReference type="EC" id="2.7.1.1" evidence="4"/>
<evidence type="ECO:0000256" key="3">
    <source>
        <dbReference type="ARBA" id="ARBA00009225"/>
    </source>
</evidence>
<evidence type="ECO:0000259" key="13">
    <source>
        <dbReference type="Pfam" id="PF00349"/>
    </source>
</evidence>
<dbReference type="InterPro" id="IPR022672">
    <property type="entry name" value="Hexokinase_N"/>
</dbReference>
<evidence type="ECO:0000259" key="14">
    <source>
        <dbReference type="Pfam" id="PF03727"/>
    </source>
</evidence>
<comment type="pathway">
    <text evidence="1">Carbohydrate degradation; glycolysis; D-glyceraldehyde 3-phosphate and glycerone phosphate from D-glucose: step 1/4.</text>
</comment>
<dbReference type="GO" id="GO:0006006">
    <property type="term" value="P:glucose metabolic process"/>
    <property type="evidence" value="ECO:0007669"/>
    <property type="project" value="TreeGrafter"/>
</dbReference>
<keyword evidence="6" id="KW-0547">Nucleotide-binding</keyword>
<evidence type="ECO:0000313" key="16">
    <source>
        <dbReference type="Proteomes" id="UP001460270"/>
    </source>
</evidence>
<organism evidence="15 16">
    <name type="scientific">Mugilogobius chulae</name>
    <name type="common">yellowstripe goby</name>
    <dbReference type="NCBI Taxonomy" id="88201"/>
    <lineage>
        <taxon>Eukaryota</taxon>
        <taxon>Metazoa</taxon>
        <taxon>Chordata</taxon>
        <taxon>Craniata</taxon>
        <taxon>Vertebrata</taxon>
        <taxon>Euteleostomi</taxon>
        <taxon>Actinopterygii</taxon>
        <taxon>Neopterygii</taxon>
        <taxon>Teleostei</taxon>
        <taxon>Neoteleostei</taxon>
        <taxon>Acanthomorphata</taxon>
        <taxon>Gobiaria</taxon>
        <taxon>Gobiiformes</taxon>
        <taxon>Gobioidei</taxon>
        <taxon>Gobiidae</taxon>
        <taxon>Gobionellinae</taxon>
        <taxon>Mugilogobius</taxon>
    </lineage>
</organism>
<reference evidence="16" key="1">
    <citation type="submission" date="2024-04" db="EMBL/GenBank/DDBJ databases">
        <title>Salinicola lusitanus LLJ914,a marine bacterium isolated from the Okinawa Trough.</title>
        <authorList>
            <person name="Li J."/>
        </authorList>
    </citation>
    <scope>NUCLEOTIDE SEQUENCE [LARGE SCALE GENOMIC DNA]</scope>
</reference>
<evidence type="ECO:0000256" key="2">
    <source>
        <dbReference type="ARBA" id="ARBA00005028"/>
    </source>
</evidence>
<dbReference type="EMBL" id="JBBPFD010000009">
    <property type="protein sequence ID" value="KAK7913391.1"/>
    <property type="molecule type" value="Genomic_DNA"/>
</dbReference>
<dbReference type="PROSITE" id="PS51748">
    <property type="entry name" value="HEXOKINASE_2"/>
    <property type="match status" value="2"/>
</dbReference>
<dbReference type="GO" id="GO:0005739">
    <property type="term" value="C:mitochondrion"/>
    <property type="evidence" value="ECO:0007669"/>
    <property type="project" value="TreeGrafter"/>
</dbReference>
<dbReference type="GO" id="GO:0005524">
    <property type="term" value="F:ATP binding"/>
    <property type="evidence" value="ECO:0007669"/>
    <property type="project" value="UniProtKB-KW"/>
</dbReference>
<name>A0AAW0P6S4_9GOBI</name>
<proteinExistence type="inferred from homology"/>
<dbReference type="GO" id="GO:0005829">
    <property type="term" value="C:cytosol"/>
    <property type="evidence" value="ECO:0007669"/>
    <property type="project" value="TreeGrafter"/>
</dbReference>
<dbReference type="AlphaFoldDB" id="A0AAW0P6S4"/>
<dbReference type="SUPFAM" id="SSF53067">
    <property type="entry name" value="Actin-like ATPase domain"/>
    <property type="match status" value="4"/>
</dbReference>
<comment type="catalytic activity">
    <reaction evidence="12">
        <text>D-glucose + ATP = D-glucose 6-phosphate + ADP + H(+)</text>
        <dbReference type="Rhea" id="RHEA:17825"/>
        <dbReference type="ChEBI" id="CHEBI:4167"/>
        <dbReference type="ChEBI" id="CHEBI:15378"/>
        <dbReference type="ChEBI" id="CHEBI:30616"/>
        <dbReference type="ChEBI" id="CHEBI:61548"/>
        <dbReference type="ChEBI" id="CHEBI:456216"/>
        <dbReference type="EC" id="2.7.1.1"/>
    </reaction>
    <physiologicalReaction direction="left-to-right" evidence="12">
        <dbReference type="Rhea" id="RHEA:17826"/>
    </physiologicalReaction>
</comment>
<dbReference type="Gene3D" id="3.40.367.20">
    <property type="match status" value="3"/>
</dbReference>
<sequence>MLAAHLISFFLSNPKEDPIKKVDWFLQAMRLQDDKLKDISVLFQAEMKKGLSAKTRAVAAVKMLPTHVCSTFNSSDLSSEMSTEKGQFLALDLGESNFKVQRISLGDGADYRHKGVTIQEKIFSIPKHLLNGRADELFNFVSRSLKQFMHERNLSFIRKHPLAFTFLFPVSSAGTNACYMEELRHIDLVEGDESQMCINSEWGAFGDDGALDNYITEFDREIDAASTNPGIQSFEKMVSSIYLGELVRLAVLKMTKQGLLFKGCVSNALKIKGKITTTHLAAIEDTERGLQNTRTSSLGWTSPLLLKTVLLSSVSSPHITVAVDGELYKRFPLYSKRLQRAVQRMVPETCVRFVTSPCGTGTGAALVTLGAKQAAWQRRQVDETLCLFKLSQEQLIFVKSEMRARLESDMKMLPLFVYNFPDGTECGQYLGLELEETRVRAVLVNIRNGQLHHTNLYHKIYEIPRGLTHTSGEEFFDNVAQCVSDFLDFVGMKHTCLPAAIAVSFPCEQTAADKGSVLNWTKCVKATGCEDVVTRLQEAIDRRATFDLDIVAVVNDTVGTMIATAHDDPLCEVGLTVGTGVNICYMEEWKITKYAPHEEVFTETKGANVACGVERKDTCKQMICMNTQCGRVGENGSLEEITTTYDTQVDLNPLLCGKKRFEKLTSGLYLGEVVRLVLLDLARRGLLFRGHENTALKTPGLFHVNCLSQIESDRVGVLQVRSILQQLGVQSSCHDCVLVKEVCCAVSRRAAQLCGAALAAVVDMKRETRGSDSLSVTVAADGELYKTHPHFSRILKETMESLAHQCSVTFRTSEEGSGKGAVLIAATARPRQQT</sequence>
<dbReference type="PRINTS" id="PR00475">
    <property type="entry name" value="HEXOKINASE"/>
</dbReference>
<dbReference type="Proteomes" id="UP001460270">
    <property type="component" value="Unassembled WGS sequence"/>
</dbReference>
<evidence type="ECO:0000256" key="4">
    <source>
        <dbReference type="ARBA" id="ARBA00012324"/>
    </source>
</evidence>
<dbReference type="PANTHER" id="PTHR19443:SF28">
    <property type="entry name" value="HEXOKINASE HKDC1"/>
    <property type="match status" value="1"/>
</dbReference>
<keyword evidence="5" id="KW-0808">Transferase</keyword>
<dbReference type="PANTHER" id="PTHR19443">
    <property type="entry name" value="HEXOKINASE"/>
    <property type="match status" value="1"/>
</dbReference>
<evidence type="ECO:0000256" key="5">
    <source>
        <dbReference type="ARBA" id="ARBA00022679"/>
    </source>
</evidence>
<comment type="pathway">
    <text evidence="2">Carbohydrate metabolism; hexose metabolism.</text>
</comment>
<evidence type="ECO:0000256" key="6">
    <source>
        <dbReference type="ARBA" id="ARBA00022741"/>
    </source>
</evidence>
<keyword evidence="7" id="KW-0418">Kinase</keyword>
<dbReference type="GO" id="GO:0005536">
    <property type="term" value="F:D-glucose binding"/>
    <property type="evidence" value="ECO:0007669"/>
    <property type="project" value="InterPro"/>
</dbReference>
<keyword evidence="8" id="KW-0067">ATP-binding</keyword>